<dbReference type="InterPro" id="IPR011705">
    <property type="entry name" value="BACK"/>
</dbReference>
<name>A0A5C6P9R0_9TELE</name>
<dbReference type="PROSITE" id="PS50097">
    <property type="entry name" value="BTB"/>
    <property type="match status" value="1"/>
</dbReference>
<dbReference type="SMART" id="SM00225">
    <property type="entry name" value="BTB"/>
    <property type="match status" value="1"/>
</dbReference>
<dbReference type="InterPro" id="IPR017096">
    <property type="entry name" value="BTB-kelch_protein"/>
</dbReference>
<evidence type="ECO:0000313" key="4">
    <source>
        <dbReference type="EMBL" id="TWW76175.1"/>
    </source>
</evidence>
<dbReference type="InterPro" id="IPR011333">
    <property type="entry name" value="SKP1/BTB/POZ_sf"/>
</dbReference>
<dbReference type="PANTHER" id="PTHR45632">
    <property type="entry name" value="LD33804P"/>
    <property type="match status" value="1"/>
</dbReference>
<keyword evidence="1" id="KW-0880">Kelch repeat</keyword>
<keyword evidence="2" id="KW-0677">Repeat</keyword>
<dbReference type="Pfam" id="PF00651">
    <property type="entry name" value="BTB"/>
    <property type="match status" value="1"/>
</dbReference>
<accession>A0A5C6P9R0</accession>
<dbReference type="GO" id="GO:0007010">
    <property type="term" value="P:cytoskeleton organization"/>
    <property type="evidence" value="ECO:0007669"/>
    <property type="project" value="InterPro"/>
</dbReference>
<dbReference type="AlphaFoldDB" id="A0A5C6P9R0"/>
<dbReference type="EMBL" id="RHFK02000005">
    <property type="protein sequence ID" value="TWW76175.1"/>
    <property type="molecule type" value="Genomic_DNA"/>
</dbReference>
<dbReference type="InterPro" id="IPR000210">
    <property type="entry name" value="BTB/POZ_dom"/>
</dbReference>
<dbReference type="InterPro" id="IPR047070">
    <property type="entry name" value="KLHL16_BTB_POZ"/>
</dbReference>
<dbReference type="InterPro" id="IPR015915">
    <property type="entry name" value="Kelch-typ_b-propeller"/>
</dbReference>
<evidence type="ECO:0000259" key="3">
    <source>
        <dbReference type="PROSITE" id="PS50097"/>
    </source>
</evidence>
<feature type="domain" description="BTB" evidence="3">
    <location>
        <begin position="35"/>
        <end position="104"/>
    </location>
</feature>
<evidence type="ECO:0000313" key="5">
    <source>
        <dbReference type="Proteomes" id="UP000324091"/>
    </source>
</evidence>
<gene>
    <name evidence="4" type="ORF">D4764_13G0008370</name>
</gene>
<dbReference type="Pfam" id="PF24681">
    <property type="entry name" value="Kelch_KLHDC2_KLHL20_DRC7"/>
    <property type="match status" value="1"/>
</dbReference>
<dbReference type="Gene3D" id="3.30.710.10">
    <property type="entry name" value="Potassium Channel Kv1.1, Chain A"/>
    <property type="match status" value="1"/>
</dbReference>
<reference evidence="4 5" key="1">
    <citation type="submission" date="2019-04" db="EMBL/GenBank/DDBJ databases">
        <title>Chromosome genome assembly for Takifugu flavidus.</title>
        <authorList>
            <person name="Xiao S."/>
        </authorList>
    </citation>
    <scope>NUCLEOTIDE SEQUENCE [LARGE SCALE GENOMIC DNA]</scope>
    <source>
        <strain evidence="4">HTHZ2018</strain>
        <tissue evidence="4">Muscle</tissue>
    </source>
</reference>
<dbReference type="Proteomes" id="UP000324091">
    <property type="component" value="Chromosome 13"/>
</dbReference>
<evidence type="ECO:0000256" key="2">
    <source>
        <dbReference type="ARBA" id="ARBA00022737"/>
    </source>
</evidence>
<evidence type="ECO:0000256" key="1">
    <source>
        <dbReference type="ARBA" id="ARBA00022441"/>
    </source>
</evidence>
<dbReference type="CDD" id="cd18455">
    <property type="entry name" value="BACK_KLHL16_gigaxonin"/>
    <property type="match status" value="1"/>
</dbReference>
<organism evidence="4 5">
    <name type="scientific">Takifugu flavidus</name>
    <name type="common">sansaifugu</name>
    <dbReference type="NCBI Taxonomy" id="433684"/>
    <lineage>
        <taxon>Eukaryota</taxon>
        <taxon>Metazoa</taxon>
        <taxon>Chordata</taxon>
        <taxon>Craniata</taxon>
        <taxon>Vertebrata</taxon>
        <taxon>Euteleostomi</taxon>
        <taxon>Actinopterygii</taxon>
        <taxon>Neopterygii</taxon>
        <taxon>Teleostei</taxon>
        <taxon>Neoteleostei</taxon>
        <taxon>Acanthomorphata</taxon>
        <taxon>Eupercaria</taxon>
        <taxon>Tetraodontiformes</taxon>
        <taxon>Tetradontoidea</taxon>
        <taxon>Tetraodontidae</taxon>
        <taxon>Takifugu</taxon>
    </lineage>
</organism>
<dbReference type="SUPFAM" id="SSF117281">
    <property type="entry name" value="Kelch motif"/>
    <property type="match status" value="1"/>
</dbReference>
<comment type="caution">
    <text evidence="4">The sequence shown here is derived from an EMBL/GenBank/DDBJ whole genome shotgun (WGS) entry which is preliminary data.</text>
</comment>
<keyword evidence="5" id="KW-1185">Reference proteome</keyword>
<dbReference type="CDD" id="cd18245">
    <property type="entry name" value="BTB_POZ_KLHL16_gigaxonin"/>
    <property type="match status" value="1"/>
</dbReference>
<dbReference type="Gene3D" id="1.25.40.420">
    <property type="match status" value="1"/>
</dbReference>
<dbReference type="InterPro" id="IPR030579">
    <property type="entry name" value="KLHL16_BACK"/>
</dbReference>
<dbReference type="PIRSF" id="PIRSF037037">
    <property type="entry name" value="Kelch-like_protein_gigaxonin"/>
    <property type="match status" value="1"/>
</dbReference>
<dbReference type="SMART" id="SM00612">
    <property type="entry name" value="Kelch"/>
    <property type="match status" value="4"/>
</dbReference>
<protein>
    <submittedName>
        <fullName evidence="4">Gigaxonin Kelch-like protein 16</fullName>
    </submittedName>
</protein>
<proteinExistence type="predicted"/>
<sequence length="691" mass="78286">MSSSECESSCKVSDPQHSQKLLRVLRTFWLEQSFHDALLVVGAEELPVQKNILAAASPYIRTKLNYNPPKQDGSAYRIELQGVSMTIMKQILEYIFSGDITLNEETIQDMVQASDLLLMTDLKALCCQFLESCITAENCIGIRLFSLRYCLYHVHYVATEFLQTHFGDVARSEEFRELPPTQLCELLSMEKLNIGKEEHVLEAVVRWFAHDPEDRRAHMKEVTSAVWMDGLDLSYLREQALGEPLMREVIRDHCQPVLERGQLHGEALLATFKPRGYSECIVIVGGEDRQSRTATALMRCLCPLYDTNRRTWIQLQPMSIARSGHGAVAAEGFLFVMGGSDENKTVLDSGEKYDPDSNTWTPIPPMLQTRQNFGVVELDGLIYVLGGENEAMELTTVEVFDPHFNTWKPQTSMTMVRSVGCYASMNKKIYAISGGSYGKLFDSVECFDPKTQQWTGLCPLKERRKQNAARVVLKASRLPPGHTRTVRQTRVHWQRMVGSPLDVDPPSGTFVSTSAPRHDPTGHLCQSASLGFNHCLSVHHFLSGSVDTLFSPRFGSVACGIGQELYVFGGVRSQETQNPEHRQMMTCKSEFYHEEMRRWMVLDDQNLCIQTSSSFIYGALPIRGDIYVVGDLDTGTHFDYIREFRRSTGRWHRTMPMLASDLSKPACAALRFANCRLFHLQLRQGTFRLRV</sequence>
<dbReference type="InterPro" id="IPR006652">
    <property type="entry name" value="Kelch_1"/>
</dbReference>
<dbReference type="Pfam" id="PF07707">
    <property type="entry name" value="BACK"/>
    <property type="match status" value="1"/>
</dbReference>
<dbReference type="PANTHER" id="PTHR45632:SF5">
    <property type="entry name" value="KELCH-LIKE PROTEIN 22"/>
    <property type="match status" value="1"/>
</dbReference>
<dbReference type="SMART" id="SM00875">
    <property type="entry name" value="BACK"/>
    <property type="match status" value="1"/>
</dbReference>
<dbReference type="SUPFAM" id="SSF54695">
    <property type="entry name" value="POZ domain"/>
    <property type="match status" value="1"/>
</dbReference>
<dbReference type="FunFam" id="1.25.40.420:FF:000001">
    <property type="entry name" value="Kelch-like family member 12"/>
    <property type="match status" value="1"/>
</dbReference>
<dbReference type="Gene3D" id="2.120.10.80">
    <property type="entry name" value="Kelch-type beta propeller"/>
    <property type="match status" value="2"/>
</dbReference>